<dbReference type="SUPFAM" id="SSF58104">
    <property type="entry name" value="Methyl-accepting chemotaxis protein (MCP) signaling domain"/>
    <property type="match status" value="1"/>
</dbReference>
<proteinExistence type="inferred from homology"/>
<dbReference type="InterPro" id="IPR024478">
    <property type="entry name" value="HlyB_4HB_MCP"/>
</dbReference>
<dbReference type="GO" id="GO:0007165">
    <property type="term" value="P:signal transduction"/>
    <property type="evidence" value="ECO:0007669"/>
    <property type="project" value="UniProtKB-KW"/>
</dbReference>
<evidence type="ECO:0000256" key="9">
    <source>
        <dbReference type="ARBA" id="ARBA00029447"/>
    </source>
</evidence>
<evidence type="ECO:0000256" key="7">
    <source>
        <dbReference type="ARBA" id="ARBA00023136"/>
    </source>
</evidence>
<evidence type="ECO:0000256" key="2">
    <source>
        <dbReference type="ARBA" id="ARBA00022475"/>
    </source>
</evidence>
<evidence type="ECO:0000313" key="15">
    <source>
        <dbReference type="EMBL" id="SEC10852.1"/>
    </source>
</evidence>
<keyword evidence="7 12" id="KW-0472">Membrane</keyword>
<dbReference type="GO" id="GO:0004888">
    <property type="term" value="F:transmembrane signaling receptor activity"/>
    <property type="evidence" value="ECO:0007669"/>
    <property type="project" value="InterPro"/>
</dbReference>
<keyword evidence="3" id="KW-0488">Methylation</keyword>
<dbReference type="FunFam" id="1.10.287.950:FF:000001">
    <property type="entry name" value="Methyl-accepting chemotaxis sensory transducer"/>
    <property type="match status" value="1"/>
</dbReference>
<feature type="region of interest" description="Disordered" evidence="11">
    <location>
        <begin position="317"/>
        <end position="336"/>
    </location>
</feature>
<dbReference type="PROSITE" id="PS50111">
    <property type="entry name" value="CHEMOTAXIS_TRANSDUC_2"/>
    <property type="match status" value="1"/>
</dbReference>
<dbReference type="GO" id="GO:0005886">
    <property type="term" value="C:plasma membrane"/>
    <property type="evidence" value="ECO:0007669"/>
    <property type="project" value="UniProtKB-SubCell"/>
</dbReference>
<dbReference type="EMBL" id="FNTJ01000001">
    <property type="protein sequence ID" value="SEC10852.1"/>
    <property type="molecule type" value="Genomic_DNA"/>
</dbReference>
<name>A0A1H4PUL0_9PSED</name>
<feature type="transmembrane region" description="Helical" evidence="12">
    <location>
        <begin position="188"/>
        <end position="209"/>
    </location>
</feature>
<evidence type="ECO:0000256" key="12">
    <source>
        <dbReference type="SAM" id="Phobius"/>
    </source>
</evidence>
<dbReference type="PANTHER" id="PTHR32089">
    <property type="entry name" value="METHYL-ACCEPTING CHEMOTAXIS PROTEIN MCPB"/>
    <property type="match status" value="1"/>
</dbReference>
<dbReference type="PRINTS" id="PR00260">
    <property type="entry name" value="CHEMTRNSDUCR"/>
</dbReference>
<dbReference type="InterPro" id="IPR004090">
    <property type="entry name" value="Chemotax_Me-accpt_rcpt"/>
</dbReference>
<keyword evidence="6 12" id="KW-1133">Transmembrane helix</keyword>
<reference evidence="16" key="1">
    <citation type="submission" date="2016-10" db="EMBL/GenBank/DDBJ databases">
        <authorList>
            <person name="Varghese N."/>
            <person name="Submissions S."/>
        </authorList>
    </citation>
    <scope>NUCLEOTIDE SEQUENCE [LARGE SCALE GENOMIC DNA]</scope>
    <source>
        <strain evidence="16">DSM 9751</strain>
    </source>
</reference>
<evidence type="ECO:0000256" key="10">
    <source>
        <dbReference type="PROSITE-ProRule" id="PRU00284"/>
    </source>
</evidence>
<evidence type="ECO:0000256" key="6">
    <source>
        <dbReference type="ARBA" id="ARBA00022989"/>
    </source>
</evidence>
<dbReference type="RefSeq" id="WP_092315452.1">
    <property type="nucleotide sequence ID" value="NZ_FNTJ01000001.1"/>
</dbReference>
<dbReference type="Pfam" id="PF12729">
    <property type="entry name" value="4HB_MCP_1"/>
    <property type="match status" value="1"/>
</dbReference>
<keyword evidence="5 12" id="KW-0812">Transmembrane</keyword>
<feature type="domain" description="Methyl-accepting transducer" evidence="13">
    <location>
        <begin position="268"/>
        <end position="504"/>
    </location>
</feature>
<evidence type="ECO:0000256" key="3">
    <source>
        <dbReference type="ARBA" id="ARBA00022481"/>
    </source>
</evidence>
<feature type="domain" description="HAMP" evidence="14">
    <location>
        <begin position="211"/>
        <end position="263"/>
    </location>
</feature>
<dbReference type="PROSITE" id="PS50885">
    <property type="entry name" value="HAMP"/>
    <property type="match status" value="1"/>
</dbReference>
<evidence type="ECO:0000259" key="13">
    <source>
        <dbReference type="PROSITE" id="PS50111"/>
    </source>
</evidence>
<comment type="subcellular location">
    <subcellularLocation>
        <location evidence="1">Cell membrane</location>
        <topology evidence="1">Multi-pass membrane protein</topology>
    </subcellularLocation>
</comment>
<protein>
    <submittedName>
        <fullName evidence="15">Methyl-accepting chemotaxis protein</fullName>
    </submittedName>
</protein>
<dbReference type="SMART" id="SM00304">
    <property type="entry name" value="HAMP"/>
    <property type="match status" value="1"/>
</dbReference>
<evidence type="ECO:0000313" key="16">
    <source>
        <dbReference type="Proteomes" id="UP000198982"/>
    </source>
</evidence>
<feature type="transmembrane region" description="Helical" evidence="12">
    <location>
        <begin position="12"/>
        <end position="32"/>
    </location>
</feature>
<dbReference type="InterPro" id="IPR003660">
    <property type="entry name" value="HAMP_dom"/>
</dbReference>
<comment type="similarity">
    <text evidence="9">Belongs to the methyl-accepting chemotaxis (MCP) protein family.</text>
</comment>
<keyword evidence="16" id="KW-1185">Reference proteome</keyword>
<evidence type="ECO:0000259" key="14">
    <source>
        <dbReference type="PROSITE" id="PS50885"/>
    </source>
</evidence>
<dbReference type="Pfam" id="PF00015">
    <property type="entry name" value="MCPsignal"/>
    <property type="match status" value="1"/>
</dbReference>
<keyword evidence="2" id="KW-1003">Cell membrane</keyword>
<organism evidence="15 16">
    <name type="scientific">Pseudomonas saponiphila</name>
    <dbReference type="NCBI Taxonomy" id="556534"/>
    <lineage>
        <taxon>Bacteria</taxon>
        <taxon>Pseudomonadati</taxon>
        <taxon>Pseudomonadota</taxon>
        <taxon>Gammaproteobacteria</taxon>
        <taxon>Pseudomonadales</taxon>
        <taxon>Pseudomonadaceae</taxon>
        <taxon>Pseudomonas</taxon>
    </lineage>
</organism>
<dbReference type="Proteomes" id="UP000198982">
    <property type="component" value="Unassembled WGS sequence"/>
</dbReference>
<dbReference type="SMART" id="SM00283">
    <property type="entry name" value="MA"/>
    <property type="match status" value="1"/>
</dbReference>
<accession>A0A1H4PUL0</accession>
<evidence type="ECO:0000256" key="11">
    <source>
        <dbReference type="SAM" id="MobiDB-lite"/>
    </source>
</evidence>
<dbReference type="CDD" id="cd11386">
    <property type="entry name" value="MCP_signal"/>
    <property type="match status" value="1"/>
</dbReference>
<evidence type="ECO:0000256" key="8">
    <source>
        <dbReference type="ARBA" id="ARBA00023224"/>
    </source>
</evidence>
<dbReference type="CDD" id="cd06225">
    <property type="entry name" value="HAMP"/>
    <property type="match status" value="1"/>
</dbReference>
<feature type="compositionally biased region" description="Basic and acidic residues" evidence="11">
    <location>
        <begin position="327"/>
        <end position="336"/>
    </location>
</feature>
<evidence type="ECO:0000256" key="4">
    <source>
        <dbReference type="ARBA" id="ARBA00022500"/>
    </source>
</evidence>
<dbReference type="Gene3D" id="1.10.287.950">
    <property type="entry name" value="Methyl-accepting chemotaxis protein"/>
    <property type="match status" value="1"/>
</dbReference>
<dbReference type="PANTHER" id="PTHR32089:SF120">
    <property type="entry name" value="METHYL-ACCEPTING CHEMOTAXIS PROTEIN TLPQ"/>
    <property type="match status" value="1"/>
</dbReference>
<keyword evidence="4" id="KW-0145">Chemotaxis</keyword>
<keyword evidence="8 10" id="KW-0807">Transducer</keyword>
<dbReference type="InterPro" id="IPR004089">
    <property type="entry name" value="MCPsignal_dom"/>
</dbReference>
<evidence type="ECO:0000256" key="5">
    <source>
        <dbReference type="ARBA" id="ARBA00022692"/>
    </source>
</evidence>
<dbReference type="GO" id="GO:0006935">
    <property type="term" value="P:chemotaxis"/>
    <property type="evidence" value="ECO:0007669"/>
    <property type="project" value="UniProtKB-KW"/>
</dbReference>
<evidence type="ECO:0000256" key="1">
    <source>
        <dbReference type="ARBA" id="ARBA00004651"/>
    </source>
</evidence>
<sequence length="540" mass="57815">MVTRNVKLTLRALLSFGSICVLLVGLGGLALWKMGQIHDAAVELQTNWLPSVRQATLIESSTLRLRLETLHYVTESEANKPSSLNNLGVLRNNLNQAIKDYAALVSSQHEQETYDQVKSGAQAYQDKLAVLLQISKTSSTEEATNYVNQVTVPLANTLQSSIDELIRINEKGAAQSATDAGTQFTTGLTVTGVIVVLAIVLTALIALFFTRSIILPVQTLLATTRKIAEGDLRTQVEVSGQDELTELQTATRSMLDSLKSTIRHIADSSTQLASAAEEMSAITRESNAGIQQQSMETEQAATAVNEMTAAVEEVARNAVSASQSTQESERSAGLGKERVEQTIHSIEKLTGTVENTRVEMAGLAQQAQDITKVLDVIRAIAEQTNLLALNAAIEAARAGEQGRGFAVVADEVRALAHRTQLSTQEIEQMIQGIQSGSNKAMLSMQQSSEDASQTLAIAHEAGSAIGHIAQAISHINERNLMIATASEEQAQVARSVDQNLMSIRDLSVQSSSAASQTSIASSELSNLAVGLNKLVARFSL</sequence>
<dbReference type="Pfam" id="PF00672">
    <property type="entry name" value="HAMP"/>
    <property type="match status" value="1"/>
</dbReference>
<dbReference type="AlphaFoldDB" id="A0A1H4PUL0"/>
<gene>
    <name evidence="15" type="ORF">SAMN05216178_3477</name>
</gene>